<accession>A0ABN1WFB2</accession>
<dbReference type="InterPro" id="IPR036388">
    <property type="entry name" value="WH-like_DNA-bd_sf"/>
</dbReference>
<keyword evidence="4" id="KW-0804">Transcription</keyword>
<comment type="similarity">
    <text evidence="1">Belongs to the LysR transcriptional regulatory family.</text>
</comment>
<feature type="domain" description="HTH lysR-type" evidence="5">
    <location>
        <begin position="10"/>
        <end position="67"/>
    </location>
</feature>
<keyword evidence="3" id="KW-0238">DNA-binding</keyword>
<evidence type="ECO:0000256" key="4">
    <source>
        <dbReference type="ARBA" id="ARBA00023163"/>
    </source>
</evidence>
<dbReference type="InterPro" id="IPR000847">
    <property type="entry name" value="LysR_HTH_N"/>
</dbReference>
<protein>
    <submittedName>
        <fullName evidence="6">LysR family transcriptional regulator</fullName>
    </submittedName>
</protein>
<dbReference type="Gene3D" id="3.40.190.10">
    <property type="entry name" value="Periplasmic binding protein-like II"/>
    <property type="match status" value="2"/>
</dbReference>
<evidence type="ECO:0000259" key="5">
    <source>
        <dbReference type="PROSITE" id="PS50931"/>
    </source>
</evidence>
<evidence type="ECO:0000256" key="1">
    <source>
        <dbReference type="ARBA" id="ARBA00009437"/>
    </source>
</evidence>
<proteinExistence type="inferred from homology"/>
<dbReference type="InterPro" id="IPR050389">
    <property type="entry name" value="LysR-type_TF"/>
</dbReference>
<dbReference type="Pfam" id="PF00126">
    <property type="entry name" value="HTH_1"/>
    <property type="match status" value="1"/>
</dbReference>
<dbReference type="Gene3D" id="1.10.10.10">
    <property type="entry name" value="Winged helix-like DNA-binding domain superfamily/Winged helix DNA-binding domain"/>
    <property type="match status" value="1"/>
</dbReference>
<sequence>MSTISWVSTLDLRLVRIFNLIYETKSLTSTAEALSVSQPAVSYALAQLRKQLADPLFIRNPEGMIPTARAAELFEVFKRSVNEIDLVVDSVTSFDPATSRRNFRLCLSDLGELTFLPALVDQLMSEAPGVALEVVPMQVDRVPEWLERGEIDAAIASVEFPGKARRNIISAERYVCVLPERLAGAGPTMTIEEFSELRHVVIDQSTGHYQVDAALRAMGVERKVNLRVHHFAVLPGVLANSDLAVIVPSQVATLFGRLWPVVVKELPFEISSFDVNLYWQDTPTRSTALSWFLDVLTRAVAGSQGRPT</sequence>
<gene>
    <name evidence="6" type="ORF">GCM10009676_38730</name>
</gene>
<keyword evidence="7" id="KW-1185">Reference proteome</keyword>
<dbReference type="InterPro" id="IPR036390">
    <property type="entry name" value="WH_DNA-bd_sf"/>
</dbReference>
<comment type="caution">
    <text evidence="6">The sequence shown here is derived from an EMBL/GenBank/DDBJ whole genome shotgun (WGS) entry which is preliminary data.</text>
</comment>
<dbReference type="CDD" id="cd08459">
    <property type="entry name" value="PBP2_DntR_NahR_LinR_like"/>
    <property type="match status" value="1"/>
</dbReference>
<dbReference type="Proteomes" id="UP001500653">
    <property type="component" value="Unassembled WGS sequence"/>
</dbReference>
<evidence type="ECO:0000313" key="7">
    <source>
        <dbReference type="Proteomes" id="UP001500653"/>
    </source>
</evidence>
<dbReference type="Pfam" id="PF03466">
    <property type="entry name" value="LysR_substrate"/>
    <property type="match status" value="1"/>
</dbReference>
<keyword evidence="2" id="KW-0805">Transcription regulation</keyword>
<evidence type="ECO:0000256" key="3">
    <source>
        <dbReference type="ARBA" id="ARBA00023125"/>
    </source>
</evidence>
<reference evidence="6 7" key="1">
    <citation type="journal article" date="2019" name="Int. J. Syst. Evol. Microbiol.">
        <title>The Global Catalogue of Microorganisms (GCM) 10K type strain sequencing project: providing services to taxonomists for standard genome sequencing and annotation.</title>
        <authorList>
            <consortium name="The Broad Institute Genomics Platform"/>
            <consortium name="The Broad Institute Genome Sequencing Center for Infectious Disease"/>
            <person name="Wu L."/>
            <person name="Ma J."/>
        </authorList>
    </citation>
    <scope>NUCLEOTIDE SEQUENCE [LARGE SCALE GENOMIC DNA]</scope>
    <source>
        <strain evidence="6 7">JCM 13023</strain>
    </source>
</reference>
<evidence type="ECO:0000256" key="2">
    <source>
        <dbReference type="ARBA" id="ARBA00023015"/>
    </source>
</evidence>
<dbReference type="PANTHER" id="PTHR30118">
    <property type="entry name" value="HTH-TYPE TRANSCRIPTIONAL REGULATOR LEUO-RELATED"/>
    <property type="match status" value="1"/>
</dbReference>
<evidence type="ECO:0000313" key="6">
    <source>
        <dbReference type="EMBL" id="GAA1248646.1"/>
    </source>
</evidence>
<dbReference type="PRINTS" id="PR00039">
    <property type="entry name" value="HTHLYSR"/>
</dbReference>
<dbReference type="PANTHER" id="PTHR30118:SF15">
    <property type="entry name" value="TRANSCRIPTIONAL REGULATORY PROTEIN"/>
    <property type="match status" value="1"/>
</dbReference>
<name>A0ABN1WFB2_9PSEU</name>
<dbReference type="InterPro" id="IPR005119">
    <property type="entry name" value="LysR_subst-bd"/>
</dbReference>
<dbReference type="SUPFAM" id="SSF46785">
    <property type="entry name" value="Winged helix' DNA-binding domain"/>
    <property type="match status" value="1"/>
</dbReference>
<dbReference type="EMBL" id="BAAALN010000016">
    <property type="protein sequence ID" value="GAA1248646.1"/>
    <property type="molecule type" value="Genomic_DNA"/>
</dbReference>
<dbReference type="SUPFAM" id="SSF53850">
    <property type="entry name" value="Periplasmic binding protein-like II"/>
    <property type="match status" value="1"/>
</dbReference>
<organism evidence="6 7">
    <name type="scientific">Prauserella halophila</name>
    <dbReference type="NCBI Taxonomy" id="185641"/>
    <lineage>
        <taxon>Bacteria</taxon>
        <taxon>Bacillati</taxon>
        <taxon>Actinomycetota</taxon>
        <taxon>Actinomycetes</taxon>
        <taxon>Pseudonocardiales</taxon>
        <taxon>Pseudonocardiaceae</taxon>
        <taxon>Prauserella</taxon>
    </lineage>
</organism>
<dbReference type="PROSITE" id="PS50931">
    <property type="entry name" value="HTH_LYSR"/>
    <property type="match status" value="1"/>
</dbReference>